<accession>A0A0F9VDF1</accession>
<evidence type="ECO:0000313" key="2">
    <source>
        <dbReference type="EMBL" id="KKN71606.1"/>
    </source>
</evidence>
<protein>
    <recommendedName>
        <fullName evidence="3">Zinc-binding protein</fullName>
    </recommendedName>
</protein>
<sequence>MRRQLAIFSIAMPLSIYALAQEHQEHASLGAHEHGVASLNLAIEGNQVSIDLDSPAVNLLGFEHAASQPEDIAKVAAVQAQLHHAEQLFQFPADAGCTLASVDLDSPLFAEHEHEEPAHEDEHETAEHEHEEHNHQHADIEAQFIFNCAQPAALSSLQLPLFSVFPGLQRLNLQAITPNGQLGAELTPDRPVVSFN</sequence>
<evidence type="ECO:0000256" key="1">
    <source>
        <dbReference type="SAM" id="MobiDB-lite"/>
    </source>
</evidence>
<gene>
    <name evidence="2" type="ORF">LCGC14_0419200</name>
</gene>
<comment type="caution">
    <text evidence="2">The sequence shown here is derived from an EMBL/GenBank/DDBJ whole genome shotgun (WGS) entry which is preliminary data.</text>
</comment>
<name>A0A0F9VDF1_9ZZZZ</name>
<dbReference type="EMBL" id="LAZR01000380">
    <property type="protein sequence ID" value="KKN71606.1"/>
    <property type="molecule type" value="Genomic_DNA"/>
</dbReference>
<dbReference type="InterPro" id="IPR021253">
    <property type="entry name" value="ZrgA-like"/>
</dbReference>
<dbReference type="AlphaFoldDB" id="A0A0F9VDF1"/>
<feature type="region of interest" description="Disordered" evidence="1">
    <location>
        <begin position="113"/>
        <end position="136"/>
    </location>
</feature>
<evidence type="ECO:0008006" key="3">
    <source>
        <dbReference type="Google" id="ProtNLM"/>
    </source>
</evidence>
<reference evidence="2" key="1">
    <citation type="journal article" date="2015" name="Nature">
        <title>Complex archaea that bridge the gap between prokaryotes and eukaryotes.</title>
        <authorList>
            <person name="Spang A."/>
            <person name="Saw J.H."/>
            <person name="Jorgensen S.L."/>
            <person name="Zaremba-Niedzwiedzka K."/>
            <person name="Martijn J."/>
            <person name="Lind A.E."/>
            <person name="van Eijk R."/>
            <person name="Schleper C."/>
            <person name="Guy L."/>
            <person name="Ettema T.J."/>
        </authorList>
    </citation>
    <scope>NUCLEOTIDE SEQUENCE</scope>
</reference>
<proteinExistence type="predicted"/>
<organism evidence="2">
    <name type="scientific">marine sediment metagenome</name>
    <dbReference type="NCBI Taxonomy" id="412755"/>
    <lineage>
        <taxon>unclassified sequences</taxon>
        <taxon>metagenomes</taxon>
        <taxon>ecological metagenomes</taxon>
    </lineage>
</organism>
<dbReference type="Pfam" id="PF10986">
    <property type="entry name" value="ZrgA"/>
    <property type="match status" value="1"/>
</dbReference>